<feature type="domain" description="RIO kinase" evidence="13">
    <location>
        <begin position="86"/>
        <end position="319"/>
    </location>
</feature>
<protein>
    <recommendedName>
        <fullName evidence="2">non-specific serine/threonine protein kinase</fullName>
        <ecNumber evidence="2">2.7.11.1</ecNumber>
    </recommendedName>
</protein>
<dbReference type="Gene3D" id="1.10.510.10">
    <property type="entry name" value="Transferase(Phosphotransferase) domain 1"/>
    <property type="match status" value="1"/>
</dbReference>
<keyword evidence="3" id="KW-0723">Serine/threonine-protein kinase</keyword>
<gene>
    <name evidence="14" type="ORF">ABIQ69_00640</name>
</gene>
<evidence type="ECO:0000259" key="13">
    <source>
        <dbReference type="SMART" id="SM00090"/>
    </source>
</evidence>
<evidence type="ECO:0000256" key="10">
    <source>
        <dbReference type="ARBA" id="ARBA00047899"/>
    </source>
</evidence>
<evidence type="ECO:0000256" key="3">
    <source>
        <dbReference type="ARBA" id="ARBA00022527"/>
    </source>
</evidence>
<dbReference type="Pfam" id="PF01163">
    <property type="entry name" value="RIO1"/>
    <property type="match status" value="1"/>
</dbReference>
<keyword evidence="9" id="KW-0460">Magnesium</keyword>
<evidence type="ECO:0000256" key="4">
    <source>
        <dbReference type="ARBA" id="ARBA00022679"/>
    </source>
</evidence>
<sequence>MSFLSSSETSSFHHTSFDRTASRDTPSFDSASFDAHSFDTASPPFGATAHLVFQDAEPEEGQRWSTWPATIPTERGPEPRPDWVVTSAAAIDTELGVVKTGKEADLHLIERAVPGSPLDGPRAVGQRTLLAAKRYRGSEHSDFHRSAIYTEGRGTRRSRDARAVAKSSTFGRAVARVQWASSEFEALSRLWQLGASVPYPVQVHETEVLMEFIGEGRVAAPRLAQVRADASELRDLFQQIVEFMRILARSGLTHGDLSPYNLLVQGGRVVAIDLPQVVDLIANPSGFDLLHRDCVNICTWFTRQRLECDAEELFGELIGEIRTW</sequence>
<dbReference type="InterPro" id="IPR018934">
    <property type="entry name" value="RIO_dom"/>
</dbReference>
<dbReference type="EC" id="2.7.11.1" evidence="2"/>
<keyword evidence="5" id="KW-0479">Metal-binding</keyword>
<comment type="catalytic activity">
    <reaction evidence="10">
        <text>L-threonyl-[protein] + ATP = O-phospho-L-threonyl-[protein] + ADP + H(+)</text>
        <dbReference type="Rhea" id="RHEA:46608"/>
        <dbReference type="Rhea" id="RHEA-COMP:11060"/>
        <dbReference type="Rhea" id="RHEA-COMP:11605"/>
        <dbReference type="ChEBI" id="CHEBI:15378"/>
        <dbReference type="ChEBI" id="CHEBI:30013"/>
        <dbReference type="ChEBI" id="CHEBI:30616"/>
        <dbReference type="ChEBI" id="CHEBI:61977"/>
        <dbReference type="ChEBI" id="CHEBI:456216"/>
        <dbReference type="EC" id="2.7.11.1"/>
    </reaction>
</comment>
<dbReference type="GO" id="GO:0005524">
    <property type="term" value="F:ATP binding"/>
    <property type="evidence" value="ECO:0007669"/>
    <property type="project" value="UniProtKB-KW"/>
</dbReference>
<dbReference type="SUPFAM" id="SSF56112">
    <property type="entry name" value="Protein kinase-like (PK-like)"/>
    <property type="match status" value="1"/>
</dbReference>
<name>A0AAU7W9Q1_9MICO</name>
<evidence type="ECO:0000313" key="14">
    <source>
        <dbReference type="EMBL" id="XBX82449.1"/>
    </source>
</evidence>
<dbReference type="EMBL" id="CP158374">
    <property type="protein sequence ID" value="XBX82449.1"/>
    <property type="molecule type" value="Genomic_DNA"/>
</dbReference>
<reference evidence="14" key="1">
    <citation type="submission" date="2024-05" db="EMBL/GenBank/DDBJ databases">
        <authorList>
            <person name="Yu L."/>
        </authorList>
    </citation>
    <scope>NUCLEOTIDE SEQUENCE</scope>
    <source>
        <strain evidence="14">G08B096</strain>
    </source>
</reference>
<evidence type="ECO:0000256" key="5">
    <source>
        <dbReference type="ARBA" id="ARBA00022723"/>
    </source>
</evidence>
<dbReference type="PROSITE" id="PS00109">
    <property type="entry name" value="PROTEIN_KINASE_TYR"/>
    <property type="match status" value="1"/>
</dbReference>
<feature type="compositionally biased region" description="Low complexity" evidence="12">
    <location>
        <begin position="1"/>
        <end position="14"/>
    </location>
</feature>
<dbReference type="AlphaFoldDB" id="A0AAU7W9Q1"/>
<dbReference type="RefSeq" id="WP_350348466.1">
    <property type="nucleotide sequence ID" value="NZ_CP158374.1"/>
</dbReference>
<evidence type="ECO:0000256" key="11">
    <source>
        <dbReference type="ARBA" id="ARBA00048679"/>
    </source>
</evidence>
<proteinExistence type="inferred from homology"/>
<comment type="catalytic activity">
    <reaction evidence="11">
        <text>L-seryl-[protein] + ATP = O-phospho-L-seryl-[protein] + ADP + H(+)</text>
        <dbReference type="Rhea" id="RHEA:17989"/>
        <dbReference type="Rhea" id="RHEA-COMP:9863"/>
        <dbReference type="Rhea" id="RHEA-COMP:11604"/>
        <dbReference type="ChEBI" id="CHEBI:15378"/>
        <dbReference type="ChEBI" id="CHEBI:29999"/>
        <dbReference type="ChEBI" id="CHEBI:30616"/>
        <dbReference type="ChEBI" id="CHEBI:83421"/>
        <dbReference type="ChEBI" id="CHEBI:456216"/>
        <dbReference type="EC" id="2.7.11.1"/>
    </reaction>
</comment>
<dbReference type="GO" id="GO:0004674">
    <property type="term" value="F:protein serine/threonine kinase activity"/>
    <property type="evidence" value="ECO:0007669"/>
    <property type="project" value="UniProtKB-KW"/>
</dbReference>
<dbReference type="SMART" id="SM00090">
    <property type="entry name" value="RIO"/>
    <property type="match status" value="1"/>
</dbReference>
<keyword evidence="6" id="KW-0547">Nucleotide-binding</keyword>
<evidence type="ECO:0000256" key="2">
    <source>
        <dbReference type="ARBA" id="ARBA00012513"/>
    </source>
</evidence>
<evidence type="ECO:0000256" key="9">
    <source>
        <dbReference type="ARBA" id="ARBA00022842"/>
    </source>
</evidence>
<evidence type="ECO:0000256" key="1">
    <source>
        <dbReference type="ARBA" id="ARBA00009196"/>
    </source>
</evidence>
<accession>A0AAU7W9Q1</accession>
<evidence type="ECO:0000256" key="7">
    <source>
        <dbReference type="ARBA" id="ARBA00022777"/>
    </source>
</evidence>
<feature type="region of interest" description="Disordered" evidence="12">
    <location>
        <begin position="56"/>
        <end position="81"/>
    </location>
</feature>
<dbReference type="GO" id="GO:0046872">
    <property type="term" value="F:metal ion binding"/>
    <property type="evidence" value="ECO:0007669"/>
    <property type="project" value="UniProtKB-KW"/>
</dbReference>
<dbReference type="InterPro" id="IPR011009">
    <property type="entry name" value="Kinase-like_dom_sf"/>
</dbReference>
<keyword evidence="8" id="KW-0067">ATP-binding</keyword>
<organism evidence="14">
    <name type="scientific">Agromyces sp. G08B096</name>
    <dbReference type="NCBI Taxonomy" id="3156399"/>
    <lineage>
        <taxon>Bacteria</taxon>
        <taxon>Bacillati</taxon>
        <taxon>Actinomycetota</taxon>
        <taxon>Actinomycetes</taxon>
        <taxon>Micrococcales</taxon>
        <taxon>Microbacteriaceae</taxon>
        <taxon>Agromyces</taxon>
    </lineage>
</organism>
<comment type="similarity">
    <text evidence="1">Belongs to the protein kinase superfamily. RIO-type Ser/Thr kinase family.</text>
</comment>
<dbReference type="PANTHER" id="PTHR45723">
    <property type="entry name" value="SERINE/THREONINE-PROTEIN KINASE RIO1"/>
    <property type="match status" value="1"/>
</dbReference>
<feature type="region of interest" description="Disordered" evidence="12">
    <location>
        <begin position="1"/>
        <end position="26"/>
    </location>
</feature>
<keyword evidence="7" id="KW-0418">Kinase</keyword>
<keyword evidence="4" id="KW-0808">Transferase</keyword>
<dbReference type="Gene3D" id="3.30.200.20">
    <property type="entry name" value="Phosphorylase Kinase, domain 1"/>
    <property type="match status" value="1"/>
</dbReference>
<dbReference type="InterPro" id="IPR051272">
    <property type="entry name" value="RIO-type_Ser/Thr_kinase"/>
</dbReference>
<dbReference type="InterPro" id="IPR000687">
    <property type="entry name" value="RIO_kinase"/>
</dbReference>
<evidence type="ECO:0000256" key="12">
    <source>
        <dbReference type="SAM" id="MobiDB-lite"/>
    </source>
</evidence>
<dbReference type="InterPro" id="IPR008266">
    <property type="entry name" value="Tyr_kinase_AS"/>
</dbReference>
<evidence type="ECO:0000256" key="8">
    <source>
        <dbReference type="ARBA" id="ARBA00022840"/>
    </source>
</evidence>
<evidence type="ECO:0000256" key="6">
    <source>
        <dbReference type="ARBA" id="ARBA00022741"/>
    </source>
</evidence>